<feature type="compositionally biased region" description="Polar residues" evidence="1">
    <location>
        <begin position="33"/>
        <end position="47"/>
    </location>
</feature>
<protein>
    <submittedName>
        <fullName evidence="2">Uncharacterized protein</fullName>
    </submittedName>
</protein>
<reference evidence="2" key="1">
    <citation type="submission" date="2022-10" db="EMBL/GenBank/DDBJ databases">
        <title>Puccinia triticina Genome sequencing and assembly.</title>
        <authorList>
            <person name="Li C."/>
        </authorList>
    </citation>
    <scope>NUCLEOTIDE SEQUENCE</scope>
    <source>
        <strain evidence="2">Pt15</strain>
    </source>
</reference>
<name>A0ABY7D8D8_9BASI</name>
<keyword evidence="3" id="KW-1185">Reference proteome</keyword>
<feature type="region of interest" description="Disordered" evidence="1">
    <location>
        <begin position="1"/>
        <end position="53"/>
    </location>
</feature>
<evidence type="ECO:0000313" key="3">
    <source>
        <dbReference type="Proteomes" id="UP001164743"/>
    </source>
</evidence>
<dbReference type="RefSeq" id="XP_053028594.1">
    <property type="nucleotide sequence ID" value="XM_053165054.1"/>
</dbReference>
<evidence type="ECO:0000256" key="1">
    <source>
        <dbReference type="SAM" id="MobiDB-lite"/>
    </source>
</evidence>
<evidence type="ECO:0000313" key="2">
    <source>
        <dbReference type="EMBL" id="WAQ93039.1"/>
    </source>
</evidence>
<proteinExistence type="predicted"/>
<accession>A0ABY7D8D8</accession>
<gene>
    <name evidence="2" type="ORF">PtA15_18A95</name>
</gene>
<organism evidence="2 3">
    <name type="scientific">Puccinia triticina</name>
    <dbReference type="NCBI Taxonomy" id="208348"/>
    <lineage>
        <taxon>Eukaryota</taxon>
        <taxon>Fungi</taxon>
        <taxon>Dikarya</taxon>
        <taxon>Basidiomycota</taxon>
        <taxon>Pucciniomycotina</taxon>
        <taxon>Pucciniomycetes</taxon>
        <taxon>Pucciniales</taxon>
        <taxon>Pucciniaceae</taxon>
        <taxon>Puccinia</taxon>
    </lineage>
</organism>
<dbReference type="EMBL" id="CP110438">
    <property type="protein sequence ID" value="WAQ93039.1"/>
    <property type="molecule type" value="Genomic_DNA"/>
</dbReference>
<dbReference type="Proteomes" id="UP001164743">
    <property type="component" value="Chromosome 18A"/>
</dbReference>
<sequence length="85" mass="9582">MAQKRKRCNQAQTDETEGPMVDSTDEPDDINLTAPSTQTHNATQAKSTNKERLGQLLNTNRFQDIMDYKLKNFNQDGKPTGNGHM</sequence>
<dbReference type="GeneID" id="77805948"/>